<proteinExistence type="predicted"/>
<dbReference type="GO" id="GO:0006508">
    <property type="term" value="P:proteolysis"/>
    <property type="evidence" value="ECO:0007669"/>
    <property type="project" value="InterPro"/>
</dbReference>
<dbReference type="PRINTS" id="PR00977">
    <property type="entry name" value="SCYTLDPTASE"/>
</dbReference>
<protein>
    <submittedName>
        <fullName evidence="3">Peptidase A4 family protein</fullName>
    </submittedName>
</protein>
<dbReference type="PANTHER" id="PTHR37536">
    <property type="entry name" value="PUTATIVE (AFU_ORTHOLOGUE AFUA_3G02970)-RELATED"/>
    <property type="match status" value="1"/>
</dbReference>
<dbReference type="SUPFAM" id="SSF49899">
    <property type="entry name" value="Concanavalin A-like lectins/glucanases"/>
    <property type="match status" value="1"/>
</dbReference>
<dbReference type="GO" id="GO:0070007">
    <property type="term" value="F:glutamic-type endopeptidase activity"/>
    <property type="evidence" value="ECO:0007669"/>
    <property type="project" value="InterPro"/>
</dbReference>
<dbReference type="CDD" id="cd13426">
    <property type="entry name" value="Peptidase_G1"/>
    <property type="match status" value="1"/>
</dbReference>
<accession>A0A545USJ0</accession>
<dbReference type="EMBL" id="SPUK01000015">
    <property type="protein sequence ID" value="TQV92434.1"/>
    <property type="molecule type" value="Genomic_DNA"/>
</dbReference>
<sequence length="245" mass="25941">MKSSFLAFVVASLGVLARPGARRGRPSSHYTNLPYTARKSAAARQQGDSPWGGAVQEGQGWTMVTGTATVPSVSGQDPNASAAIWVGIDGYSCQTAILQTGFDVWGDGRIETWYEWYPEQSYDYDVDIGARPGHQIRMTVYADGANGGNSTLENLSTGQSATQTFQGQSESLCLADAEWIVEDFLSGGGSVPFVDFGQVQFTDAQASGSQGTVTPEGSIIVEVTVNGQQHTQCSADASGVQCQYV</sequence>
<evidence type="ECO:0000256" key="1">
    <source>
        <dbReference type="PIRSR" id="PIRSR600250-50"/>
    </source>
</evidence>
<dbReference type="AlphaFoldDB" id="A0A545USJ0"/>
<dbReference type="STRING" id="43265.A0A545USJ0"/>
<evidence type="ECO:0000256" key="2">
    <source>
        <dbReference type="SAM" id="SignalP"/>
    </source>
</evidence>
<comment type="caution">
    <text evidence="3">The sequence shown here is derived from an EMBL/GenBank/DDBJ whole genome shotgun (WGS) entry which is preliminary data.</text>
</comment>
<reference evidence="3 4" key="1">
    <citation type="journal article" date="2019" name="Appl. Microbiol. Biotechnol.">
        <title>Genome sequence of Isaria javanica and comparative genome analysis insights into family S53 peptidase evolution in fungal entomopathogens.</title>
        <authorList>
            <person name="Lin R."/>
            <person name="Zhang X."/>
            <person name="Xin B."/>
            <person name="Zou M."/>
            <person name="Gao Y."/>
            <person name="Qin F."/>
            <person name="Hu Q."/>
            <person name="Xie B."/>
            <person name="Cheng X."/>
        </authorList>
    </citation>
    <scope>NUCLEOTIDE SEQUENCE [LARGE SCALE GENOMIC DNA]</scope>
    <source>
        <strain evidence="3 4">IJ1G</strain>
    </source>
</reference>
<organism evidence="3 4">
    <name type="scientific">Cordyceps javanica</name>
    <dbReference type="NCBI Taxonomy" id="43265"/>
    <lineage>
        <taxon>Eukaryota</taxon>
        <taxon>Fungi</taxon>
        <taxon>Dikarya</taxon>
        <taxon>Ascomycota</taxon>
        <taxon>Pezizomycotina</taxon>
        <taxon>Sordariomycetes</taxon>
        <taxon>Hypocreomycetidae</taxon>
        <taxon>Hypocreales</taxon>
        <taxon>Cordycipitaceae</taxon>
        <taxon>Cordyceps</taxon>
    </lineage>
</organism>
<dbReference type="PANTHER" id="PTHR37536:SF1">
    <property type="entry name" value="ASPERGILLOPEPSIN, PUTAITVE (AFU_ORTHOLOGUE AFUA_7G01200)"/>
    <property type="match status" value="1"/>
</dbReference>
<dbReference type="InterPro" id="IPR013320">
    <property type="entry name" value="ConA-like_dom_sf"/>
</dbReference>
<dbReference type="OrthoDB" id="2862635at2759"/>
<evidence type="ECO:0000313" key="4">
    <source>
        <dbReference type="Proteomes" id="UP000315783"/>
    </source>
</evidence>
<dbReference type="Pfam" id="PF01828">
    <property type="entry name" value="Peptidase_A4"/>
    <property type="match status" value="1"/>
</dbReference>
<feature type="chain" id="PRO_5022114655" evidence="2">
    <location>
        <begin position="18"/>
        <end position="245"/>
    </location>
</feature>
<keyword evidence="2" id="KW-0732">Signal</keyword>
<feature type="active site" description="Proton acceptor" evidence="1">
    <location>
        <position position="182"/>
    </location>
</feature>
<name>A0A545USJ0_9HYPO</name>
<evidence type="ECO:0000313" key="3">
    <source>
        <dbReference type="EMBL" id="TQV92434.1"/>
    </source>
</evidence>
<gene>
    <name evidence="3" type="ORF">IF1G_08952</name>
</gene>
<dbReference type="InterPro" id="IPR038656">
    <property type="entry name" value="Peptidase_G1_sf"/>
</dbReference>
<dbReference type="Gene3D" id="2.60.120.700">
    <property type="entry name" value="Peptidase G1"/>
    <property type="match status" value="1"/>
</dbReference>
<feature type="signal peptide" evidence="2">
    <location>
        <begin position="1"/>
        <end position="17"/>
    </location>
</feature>
<dbReference type="Proteomes" id="UP000315783">
    <property type="component" value="Unassembled WGS sequence"/>
</dbReference>
<keyword evidence="4" id="KW-1185">Reference proteome</keyword>
<dbReference type="InterPro" id="IPR000250">
    <property type="entry name" value="Peptidase_G1"/>
</dbReference>